<dbReference type="PROSITE" id="PS50931">
    <property type="entry name" value="HTH_LYSR"/>
    <property type="match status" value="1"/>
</dbReference>
<dbReference type="PANTHER" id="PTHR30537">
    <property type="entry name" value="HTH-TYPE TRANSCRIPTIONAL REGULATOR"/>
    <property type="match status" value="1"/>
</dbReference>
<dbReference type="RefSeq" id="WP_371729775.1">
    <property type="nucleotide sequence ID" value="NZ_JBGOOT010000002.1"/>
</dbReference>
<keyword evidence="3" id="KW-0238">DNA-binding</keyword>
<name>A0ABV4M3Y3_9VIBR</name>
<dbReference type="Pfam" id="PF03466">
    <property type="entry name" value="LysR_substrate"/>
    <property type="match status" value="1"/>
</dbReference>
<dbReference type="Gene3D" id="1.10.10.10">
    <property type="entry name" value="Winged helix-like DNA-binding domain superfamily/Winged helix DNA-binding domain"/>
    <property type="match status" value="1"/>
</dbReference>
<dbReference type="InterPro" id="IPR005119">
    <property type="entry name" value="LysR_subst-bd"/>
</dbReference>
<evidence type="ECO:0000313" key="7">
    <source>
        <dbReference type="Proteomes" id="UP001569153"/>
    </source>
</evidence>
<dbReference type="CDD" id="cd08422">
    <property type="entry name" value="PBP2_CrgA_like"/>
    <property type="match status" value="1"/>
</dbReference>
<dbReference type="InterPro" id="IPR058163">
    <property type="entry name" value="LysR-type_TF_proteobact-type"/>
</dbReference>
<proteinExistence type="inferred from homology"/>
<accession>A0ABV4M3Y3</accession>
<dbReference type="PANTHER" id="PTHR30537:SF5">
    <property type="entry name" value="HTH-TYPE TRANSCRIPTIONAL ACTIVATOR TTDR-RELATED"/>
    <property type="match status" value="1"/>
</dbReference>
<evidence type="ECO:0000256" key="4">
    <source>
        <dbReference type="ARBA" id="ARBA00023163"/>
    </source>
</evidence>
<reference evidence="6 7" key="1">
    <citation type="submission" date="2024-06" db="EMBL/GenBank/DDBJ databases">
        <authorList>
            <person name="Steensen K."/>
            <person name="Seneca J."/>
            <person name="Bartlau N."/>
            <person name="Yu A.X."/>
            <person name="Polz M.F."/>
        </authorList>
    </citation>
    <scope>NUCLEOTIDE SEQUENCE [LARGE SCALE GENOMIC DNA]</scope>
    <source>
        <strain evidence="6 7">FF146</strain>
    </source>
</reference>
<gene>
    <name evidence="6" type="ORF">ACED38_04515</name>
</gene>
<organism evidence="6 7">
    <name type="scientific">Vibrio cortegadensis</name>
    <dbReference type="NCBI Taxonomy" id="1328770"/>
    <lineage>
        <taxon>Bacteria</taxon>
        <taxon>Pseudomonadati</taxon>
        <taxon>Pseudomonadota</taxon>
        <taxon>Gammaproteobacteria</taxon>
        <taxon>Vibrionales</taxon>
        <taxon>Vibrionaceae</taxon>
        <taxon>Vibrio</taxon>
    </lineage>
</organism>
<evidence type="ECO:0000256" key="1">
    <source>
        <dbReference type="ARBA" id="ARBA00009437"/>
    </source>
</evidence>
<dbReference type="Gene3D" id="3.40.190.290">
    <property type="match status" value="1"/>
</dbReference>
<dbReference type="SUPFAM" id="SSF46785">
    <property type="entry name" value="Winged helix' DNA-binding domain"/>
    <property type="match status" value="1"/>
</dbReference>
<dbReference type="InterPro" id="IPR000847">
    <property type="entry name" value="LysR_HTH_N"/>
</dbReference>
<dbReference type="Proteomes" id="UP001569153">
    <property type="component" value="Unassembled WGS sequence"/>
</dbReference>
<comment type="similarity">
    <text evidence="1">Belongs to the LysR transcriptional regulatory family.</text>
</comment>
<dbReference type="EMBL" id="JBGOOT010000002">
    <property type="protein sequence ID" value="MEZ8194149.1"/>
    <property type="molecule type" value="Genomic_DNA"/>
</dbReference>
<dbReference type="InterPro" id="IPR036388">
    <property type="entry name" value="WH-like_DNA-bd_sf"/>
</dbReference>
<sequence>MEHKRIQRLMLFVELARQLNFTKAAQQLGISKGYLSEQIKLLEKELQCPLLIRTTRSVRLTQEGEHAYAQGMAIRSQVIDLERNIIQDHNQISGLLRLTAPKMFAETYLFELCAQFRSLHPDVQFEINSSYTTFNLNQQEIDLAFRATNLPPDNMVAVKLFPYQHVLVASPEYLSTYGIPEQVSDLEYHQCLTTLHQKYWPLKNQEILVNGWISTNENHLLKKQALAGKGIVRIAKYYVEEEIKQEKLSWVLPLETLPEPNHLYLLYPQVIYPSLKLKTFVTFVRDYFSSI</sequence>
<evidence type="ECO:0000313" key="6">
    <source>
        <dbReference type="EMBL" id="MEZ8194149.1"/>
    </source>
</evidence>
<keyword evidence="2" id="KW-0805">Transcription regulation</keyword>
<dbReference type="Pfam" id="PF00126">
    <property type="entry name" value="HTH_1"/>
    <property type="match status" value="1"/>
</dbReference>
<protein>
    <submittedName>
        <fullName evidence="6">LysR family transcriptional regulator</fullName>
    </submittedName>
</protein>
<evidence type="ECO:0000259" key="5">
    <source>
        <dbReference type="PROSITE" id="PS50931"/>
    </source>
</evidence>
<feature type="domain" description="HTH lysR-type" evidence="5">
    <location>
        <begin position="1"/>
        <end position="61"/>
    </location>
</feature>
<dbReference type="InterPro" id="IPR036390">
    <property type="entry name" value="WH_DNA-bd_sf"/>
</dbReference>
<keyword evidence="7" id="KW-1185">Reference proteome</keyword>
<comment type="caution">
    <text evidence="6">The sequence shown here is derived from an EMBL/GenBank/DDBJ whole genome shotgun (WGS) entry which is preliminary data.</text>
</comment>
<evidence type="ECO:0000256" key="2">
    <source>
        <dbReference type="ARBA" id="ARBA00023015"/>
    </source>
</evidence>
<dbReference type="SUPFAM" id="SSF53850">
    <property type="entry name" value="Periplasmic binding protein-like II"/>
    <property type="match status" value="1"/>
</dbReference>
<keyword evidence="4" id="KW-0804">Transcription</keyword>
<evidence type="ECO:0000256" key="3">
    <source>
        <dbReference type="ARBA" id="ARBA00023125"/>
    </source>
</evidence>